<organism evidence="1 2">
    <name type="scientific">Fibrisoma limi BUZ 3</name>
    <dbReference type="NCBI Taxonomy" id="1185876"/>
    <lineage>
        <taxon>Bacteria</taxon>
        <taxon>Pseudomonadati</taxon>
        <taxon>Bacteroidota</taxon>
        <taxon>Cytophagia</taxon>
        <taxon>Cytophagales</taxon>
        <taxon>Spirosomataceae</taxon>
        <taxon>Fibrisoma</taxon>
    </lineage>
</organism>
<dbReference type="STRING" id="1185876.BN8_02546"/>
<gene>
    <name evidence="1" type="ORF">BN8_02546</name>
</gene>
<evidence type="ECO:0000313" key="2">
    <source>
        <dbReference type="Proteomes" id="UP000009309"/>
    </source>
</evidence>
<reference evidence="1 2" key="1">
    <citation type="journal article" date="2012" name="J. Bacteriol.">
        <title>Genome Sequence of the Filamentous Bacterium Fibrisoma limi BUZ 3T.</title>
        <authorList>
            <person name="Filippini M."/>
            <person name="Qi W."/>
            <person name="Jaenicke S."/>
            <person name="Goesmann A."/>
            <person name="Smits T.H."/>
            <person name="Bagheri H.C."/>
        </authorList>
    </citation>
    <scope>NUCLEOTIDE SEQUENCE [LARGE SCALE GENOMIC DNA]</scope>
    <source>
        <strain evidence="2">BUZ 3T</strain>
    </source>
</reference>
<dbReference type="AlphaFoldDB" id="I2GHS5"/>
<proteinExistence type="predicted"/>
<keyword evidence="2" id="KW-1185">Reference proteome</keyword>
<dbReference type="Proteomes" id="UP000009309">
    <property type="component" value="Unassembled WGS sequence"/>
</dbReference>
<sequence length="35" mass="3919">MPFPAVTRTVSVKARRATGSVRFLAAFFQTLYEKA</sequence>
<evidence type="ECO:0000313" key="1">
    <source>
        <dbReference type="EMBL" id="CCH53450.1"/>
    </source>
</evidence>
<protein>
    <submittedName>
        <fullName evidence="1">Uncharacterized protein</fullName>
    </submittedName>
</protein>
<accession>I2GHS5</accession>
<dbReference type="EMBL" id="CAIT01000006">
    <property type="protein sequence ID" value="CCH53450.1"/>
    <property type="molecule type" value="Genomic_DNA"/>
</dbReference>
<name>I2GHS5_9BACT</name>
<comment type="caution">
    <text evidence="1">The sequence shown here is derived from an EMBL/GenBank/DDBJ whole genome shotgun (WGS) entry which is preliminary data.</text>
</comment>